<protein>
    <submittedName>
        <fullName evidence="6">GRIK3 protein</fullName>
    </submittedName>
</protein>
<sequence length="200" mass="21872">MGELFDAPSSTMTGGANGFSSSTMASAFLVPRNTMFCILMTSLLLKGTATVVEEVRIGAVFEEKNSEEENALRLAVEKINSDKNVLPTVRVKYDFLYLTSQDTFTATKQGCHLLAGDPVAVISVTSCVNALSLQSVCAAFHVPHIHVPDERCDVISTQRFALSTSPHGREIDSALSDLIAQLKWRKVVFFYDDQGGLWTF</sequence>
<dbReference type="OrthoDB" id="5984008at2759"/>
<dbReference type="InterPro" id="IPR001828">
    <property type="entry name" value="ANF_lig-bd_rcpt"/>
</dbReference>
<evidence type="ECO:0000313" key="7">
    <source>
        <dbReference type="Proteomes" id="UP000838412"/>
    </source>
</evidence>
<name>A0A8J9Z5Y2_BRALA</name>
<keyword evidence="7" id="KW-1185">Reference proteome</keyword>
<dbReference type="Pfam" id="PF01094">
    <property type="entry name" value="ANF_receptor"/>
    <property type="match status" value="1"/>
</dbReference>
<evidence type="ECO:0000256" key="3">
    <source>
        <dbReference type="ARBA" id="ARBA00022989"/>
    </source>
</evidence>
<keyword evidence="3" id="KW-1133">Transmembrane helix</keyword>
<dbReference type="AlphaFoldDB" id="A0A8J9Z5Y2"/>
<evidence type="ECO:0000313" key="6">
    <source>
        <dbReference type="EMBL" id="CAH1248354.1"/>
    </source>
</evidence>
<evidence type="ECO:0000256" key="2">
    <source>
        <dbReference type="ARBA" id="ARBA00022692"/>
    </source>
</evidence>
<dbReference type="Proteomes" id="UP000838412">
    <property type="component" value="Chromosome 16"/>
</dbReference>
<evidence type="ECO:0000259" key="5">
    <source>
        <dbReference type="Pfam" id="PF01094"/>
    </source>
</evidence>
<accession>A0A8J9Z5Y2</accession>
<feature type="domain" description="Receptor ligand binding region" evidence="5">
    <location>
        <begin position="68"/>
        <end position="194"/>
    </location>
</feature>
<evidence type="ECO:0000256" key="1">
    <source>
        <dbReference type="ARBA" id="ARBA00004370"/>
    </source>
</evidence>
<dbReference type="EMBL" id="OV696701">
    <property type="protein sequence ID" value="CAH1248354.1"/>
    <property type="molecule type" value="Genomic_DNA"/>
</dbReference>
<organism evidence="6 7">
    <name type="scientific">Branchiostoma lanceolatum</name>
    <name type="common">Common lancelet</name>
    <name type="synonym">Amphioxus lanceolatum</name>
    <dbReference type="NCBI Taxonomy" id="7740"/>
    <lineage>
        <taxon>Eukaryota</taxon>
        <taxon>Metazoa</taxon>
        <taxon>Chordata</taxon>
        <taxon>Cephalochordata</taxon>
        <taxon>Leptocardii</taxon>
        <taxon>Amphioxiformes</taxon>
        <taxon>Branchiostomatidae</taxon>
        <taxon>Branchiostoma</taxon>
    </lineage>
</organism>
<evidence type="ECO:0000256" key="4">
    <source>
        <dbReference type="ARBA" id="ARBA00023136"/>
    </source>
</evidence>
<proteinExistence type="predicted"/>
<keyword evidence="4" id="KW-0472">Membrane</keyword>
<dbReference type="Gene3D" id="3.40.50.2300">
    <property type="match status" value="1"/>
</dbReference>
<reference evidence="6" key="1">
    <citation type="submission" date="2022-01" db="EMBL/GenBank/DDBJ databases">
        <authorList>
            <person name="Braso-Vives M."/>
        </authorList>
    </citation>
    <scope>NUCLEOTIDE SEQUENCE</scope>
</reference>
<gene>
    <name evidence="6" type="primary">GRIK3</name>
    <name evidence="6" type="ORF">BLAG_LOCUS9705</name>
</gene>
<dbReference type="GO" id="GO:0016020">
    <property type="term" value="C:membrane"/>
    <property type="evidence" value="ECO:0007669"/>
    <property type="project" value="UniProtKB-SubCell"/>
</dbReference>
<dbReference type="InterPro" id="IPR028082">
    <property type="entry name" value="Peripla_BP_I"/>
</dbReference>
<dbReference type="SUPFAM" id="SSF53822">
    <property type="entry name" value="Periplasmic binding protein-like I"/>
    <property type="match status" value="1"/>
</dbReference>
<keyword evidence="2" id="KW-0812">Transmembrane</keyword>
<comment type="subcellular location">
    <subcellularLocation>
        <location evidence="1">Membrane</location>
    </subcellularLocation>
</comment>